<evidence type="ECO:0000256" key="3">
    <source>
        <dbReference type="ARBA" id="ARBA00038201"/>
    </source>
</evidence>
<dbReference type="Pfam" id="PF10366">
    <property type="entry name" value="Vps39_1"/>
    <property type="match status" value="1"/>
</dbReference>
<feature type="domain" description="CNH" evidence="5">
    <location>
        <begin position="16"/>
        <end position="302"/>
    </location>
</feature>
<comment type="caution">
    <text evidence="6">The sequence shown here is derived from an EMBL/GenBank/DDBJ whole genome shotgun (WGS) entry which is preliminary data.</text>
</comment>
<dbReference type="PANTHER" id="PTHR12894:SF49">
    <property type="entry name" value="VAM6_VPS39-LIKE PROTEIN"/>
    <property type="match status" value="1"/>
</dbReference>
<proteinExistence type="inferred from homology"/>
<dbReference type="Pfam" id="PF10367">
    <property type="entry name" value="zf-Vps39_C"/>
    <property type="match status" value="1"/>
</dbReference>
<evidence type="ECO:0000256" key="4">
    <source>
        <dbReference type="PROSITE-ProRule" id="PRU01006"/>
    </source>
</evidence>
<sequence length="886" mass="101822">MPHDAYEPAPILEKLPLNIESIACYGYDSILLVGTKQGVLLQYKVQKNKGRGDNKFEVVLDRSTKSFAKKPITQVCKCIFYCTLDLAIKHLASQTINFVSDNVISVHDLASFSLITCVQKSKGANLFAIDKKETGIGVEHYLRIGVASKRKIQLFYWQNKEFHELLQDLSLYDFPHALAWCKDSLCVGFKRDYYIIDSRTGNLKELFPVGSSQPAPMVTHIHDNRLALGRDAMSILINADGDPTQKDPITWSDIPLAMEHNPPYLIAILPKFVEVRTIEPKLMIQNITLPSPKLICQGNGSIYVASQNHVWRLAPLPYSQQIKQLLQCKEFELALTLAELAKDPKDEKAIRIRNIKNLHAFDLFCKGRFDESLMLFAKLGTDPSHVIGLYPNLLPEDYRKKLEYPEKVPAVPGLNDKKGLMPLIEYLTQKRNELMKDADKEMCITAIVEGNVTINSRKQLSQIIDTTLLKCYLQTNVALVAPLLRLKDNNCHVEESERVLKKNEKYPELIILYETKGLHQKALSTLMKQAARPESPLKGHERTVQYLQHLGKDHLQLIFEYAEWVLKQYPEDGLKIFTEDLTETDSLPRNLVLDYLEKIRTDLAIPYLEHIIFERKDHTEEFHNRLVDAYREKVQKLKDTHPGEILVEFLFCQPHSKESGDLAEYKKKLLKFLQKSQYYIPERLLTRFPIDDFHEERAILLGRLGRHEQALHIYIHMLNNLNKALEFCAMNYEKDKDGNKDVYYLLLKMMLRGKVDHGEDHIDGVSRKQMDTALGILQLHANKIDTAKALELLPSTTKLSDILTFLENVMEHQAARRRSNQILKSMLYAENLEVTEHLIHKQAVKVCVTEEDTCGSCKRRIGQSVFCRYANGSLVHYSCFNKDINK</sequence>
<evidence type="ECO:0000259" key="5">
    <source>
        <dbReference type="PROSITE" id="PS50219"/>
    </source>
</evidence>
<feature type="repeat" description="CHCR" evidence="4">
    <location>
        <begin position="580"/>
        <end position="759"/>
    </location>
</feature>
<dbReference type="Proteomes" id="UP001497497">
    <property type="component" value="Unassembled WGS sequence"/>
</dbReference>
<accession>A0AAV2I9U3</accession>
<dbReference type="Pfam" id="PF00780">
    <property type="entry name" value="CNH"/>
    <property type="match status" value="1"/>
</dbReference>
<dbReference type="GO" id="GO:0016020">
    <property type="term" value="C:membrane"/>
    <property type="evidence" value="ECO:0007669"/>
    <property type="project" value="TreeGrafter"/>
</dbReference>
<dbReference type="PANTHER" id="PTHR12894">
    <property type="entry name" value="CNH DOMAIN CONTAINING"/>
    <property type="match status" value="1"/>
</dbReference>
<comment type="similarity">
    <text evidence="3">Belongs to the VAM6/VPS39 family.</text>
</comment>
<dbReference type="GO" id="GO:0034058">
    <property type="term" value="P:endosomal vesicle fusion"/>
    <property type="evidence" value="ECO:0007669"/>
    <property type="project" value="TreeGrafter"/>
</dbReference>
<dbReference type="Pfam" id="PF23556">
    <property type="entry name" value="TPR_Vps41"/>
    <property type="match status" value="1"/>
</dbReference>
<gene>
    <name evidence="6" type="ORF">GSLYS_00017099001</name>
</gene>
<evidence type="ECO:0000313" key="6">
    <source>
        <dbReference type="EMBL" id="CAL1543565.1"/>
    </source>
</evidence>
<dbReference type="PROSITE" id="PS50236">
    <property type="entry name" value="CHCR"/>
    <property type="match status" value="1"/>
</dbReference>
<dbReference type="EMBL" id="CAXITT010000559">
    <property type="protein sequence ID" value="CAL1543565.1"/>
    <property type="molecule type" value="Genomic_DNA"/>
</dbReference>
<dbReference type="InterPro" id="IPR019452">
    <property type="entry name" value="VPS39/TGF_beta_rcpt-assoc_1"/>
</dbReference>
<comment type="subcellular location">
    <subcellularLocation>
        <location evidence="1">Endomembrane system</location>
        <topology evidence="1">Peripheral membrane protein</topology>
    </subcellularLocation>
</comment>
<keyword evidence="2" id="KW-0472">Membrane</keyword>
<evidence type="ECO:0000256" key="2">
    <source>
        <dbReference type="ARBA" id="ARBA00023136"/>
    </source>
</evidence>
<dbReference type="PROSITE" id="PS50219">
    <property type="entry name" value="CNH"/>
    <property type="match status" value="1"/>
</dbReference>
<dbReference type="GO" id="GO:0006886">
    <property type="term" value="P:intracellular protein transport"/>
    <property type="evidence" value="ECO:0007669"/>
    <property type="project" value="UniProtKB-UniRule"/>
</dbReference>
<dbReference type="GO" id="GO:0012505">
    <property type="term" value="C:endomembrane system"/>
    <property type="evidence" value="ECO:0007669"/>
    <property type="project" value="UniProtKB-SubCell"/>
</dbReference>
<dbReference type="InterPro" id="IPR000547">
    <property type="entry name" value="Clathrin_H-chain/VPS_repeat"/>
</dbReference>
<evidence type="ECO:0000313" key="7">
    <source>
        <dbReference type="Proteomes" id="UP001497497"/>
    </source>
</evidence>
<dbReference type="InterPro" id="IPR001180">
    <property type="entry name" value="CNH_dom"/>
</dbReference>
<name>A0AAV2I9U3_LYMST</name>
<dbReference type="InterPro" id="IPR019453">
    <property type="entry name" value="VPS39/TGFA1_Znf"/>
</dbReference>
<dbReference type="GO" id="GO:0006914">
    <property type="term" value="P:autophagy"/>
    <property type="evidence" value="ECO:0007669"/>
    <property type="project" value="TreeGrafter"/>
</dbReference>
<dbReference type="InterPro" id="IPR032914">
    <property type="entry name" value="Vam6/VPS39/TRAP1"/>
</dbReference>
<reference evidence="6 7" key="1">
    <citation type="submission" date="2024-04" db="EMBL/GenBank/DDBJ databases">
        <authorList>
            <consortium name="Genoscope - CEA"/>
            <person name="William W."/>
        </authorList>
    </citation>
    <scope>NUCLEOTIDE SEQUENCE [LARGE SCALE GENOMIC DNA]</scope>
</reference>
<dbReference type="GO" id="GO:0005737">
    <property type="term" value="C:cytoplasm"/>
    <property type="evidence" value="ECO:0007669"/>
    <property type="project" value="TreeGrafter"/>
</dbReference>
<organism evidence="6 7">
    <name type="scientific">Lymnaea stagnalis</name>
    <name type="common">Great pond snail</name>
    <name type="synonym">Helix stagnalis</name>
    <dbReference type="NCBI Taxonomy" id="6523"/>
    <lineage>
        <taxon>Eukaryota</taxon>
        <taxon>Metazoa</taxon>
        <taxon>Spiralia</taxon>
        <taxon>Lophotrochozoa</taxon>
        <taxon>Mollusca</taxon>
        <taxon>Gastropoda</taxon>
        <taxon>Heterobranchia</taxon>
        <taxon>Euthyneura</taxon>
        <taxon>Panpulmonata</taxon>
        <taxon>Hygrophila</taxon>
        <taxon>Lymnaeoidea</taxon>
        <taxon>Lymnaeidae</taxon>
        <taxon>Lymnaea</taxon>
    </lineage>
</organism>
<evidence type="ECO:0000256" key="1">
    <source>
        <dbReference type="ARBA" id="ARBA00004184"/>
    </source>
</evidence>
<dbReference type="AlphaFoldDB" id="A0AAV2I9U3"/>
<keyword evidence="7" id="KW-1185">Reference proteome</keyword>
<protein>
    <recommendedName>
        <fullName evidence="5">CNH domain-containing protein</fullName>
    </recommendedName>
</protein>